<comment type="caution">
    <text evidence="1">The sequence shown here is derived from an EMBL/GenBank/DDBJ whole genome shotgun (WGS) entry which is preliminary data.</text>
</comment>
<evidence type="ECO:0000313" key="1">
    <source>
        <dbReference type="EMBL" id="GIZ51890.1"/>
    </source>
</evidence>
<protein>
    <submittedName>
        <fullName evidence="1">Uncharacterized protein</fullName>
    </submittedName>
</protein>
<accession>A0ABQ4Q503</accession>
<dbReference type="Proteomes" id="UP000887222">
    <property type="component" value="Unassembled WGS sequence"/>
</dbReference>
<name>A0ABQ4Q503_9BURK</name>
<keyword evidence="2" id="KW-1185">Reference proteome</keyword>
<gene>
    <name evidence="1" type="ORF">NCCP691_19040</name>
</gene>
<reference evidence="1 2" key="1">
    <citation type="journal article" date="2022" name="Int. J. Syst. Evol. Microbiol.">
        <title>Noviherbaspirillum aridicola sp. nov., isolated from an arid soil in Pakistan.</title>
        <authorList>
            <person name="Khan I.U."/>
            <person name="Saqib M."/>
            <person name="Amin A."/>
            <person name="Hussain F."/>
            <person name="Li L."/>
            <person name="Liu Y.H."/>
            <person name="Fang B.Z."/>
            <person name="Ahmed I."/>
            <person name="Li W.J."/>
        </authorList>
    </citation>
    <scope>NUCLEOTIDE SEQUENCE [LARGE SCALE GENOMIC DNA]</scope>
    <source>
        <strain evidence="1 2">NCCP-691</strain>
    </source>
</reference>
<sequence length="99" mass="10380">MAAYVCPDVAAPPMPEMMEGMPCAGMDVEKPVQCAKAQAGEDLALEQLASAPSLTPSTVTSVMPAPAPVVPTVLATFRFEAPPDPGSDPPYLRTLRLRI</sequence>
<organism evidence="1 2">
    <name type="scientific">Noviherbaspirillum aridicola</name>
    <dbReference type="NCBI Taxonomy" id="2849687"/>
    <lineage>
        <taxon>Bacteria</taxon>
        <taxon>Pseudomonadati</taxon>
        <taxon>Pseudomonadota</taxon>
        <taxon>Betaproteobacteria</taxon>
        <taxon>Burkholderiales</taxon>
        <taxon>Oxalobacteraceae</taxon>
        <taxon>Noviherbaspirillum</taxon>
    </lineage>
</organism>
<dbReference type="EMBL" id="BPMK01000007">
    <property type="protein sequence ID" value="GIZ51890.1"/>
    <property type="molecule type" value="Genomic_DNA"/>
</dbReference>
<evidence type="ECO:0000313" key="2">
    <source>
        <dbReference type="Proteomes" id="UP000887222"/>
    </source>
</evidence>
<proteinExistence type="predicted"/>